<accession>A0AAE9PRL5</accession>
<proteinExistence type="predicted"/>
<dbReference type="Proteomes" id="UP001236076">
    <property type="component" value="Segment"/>
</dbReference>
<sequence>MRKVYPKKPNATKTPRYGSEECPRITDEESRIVKESFAEIFLFGPTNNDPYTLLAERLGSDRNRAKTVYYAWVYRQKGHYFRHVTRERQVRSRLVCRIKKYTEFLNNPETIYQIMCRAEDEVDELIAKGTIKQ</sequence>
<keyword evidence="3" id="KW-1185">Reference proteome</keyword>
<dbReference type="EMBL" id="OP744025">
    <property type="protein sequence ID" value="UZZ64220.1"/>
    <property type="molecule type" value="Genomic_DNA"/>
</dbReference>
<reference evidence="2 3" key="1">
    <citation type="submission" date="2022-10" db="EMBL/GenBank/DDBJ databases">
        <authorList>
            <person name="Cortes-Martin A."/>
            <person name="Buttimer C.T.H."/>
            <person name="Hill C."/>
        </authorList>
    </citation>
    <scope>NUCLEOTIDE SEQUENCE [LARGE SCALE GENOMIC DNA]</scope>
</reference>
<feature type="region of interest" description="Disordered" evidence="1">
    <location>
        <begin position="1"/>
        <end position="23"/>
    </location>
</feature>
<evidence type="ECO:0000313" key="2">
    <source>
        <dbReference type="EMBL" id="UZZ64220.1"/>
    </source>
</evidence>
<evidence type="ECO:0000256" key="1">
    <source>
        <dbReference type="SAM" id="MobiDB-lite"/>
    </source>
</evidence>
<evidence type="ECO:0000313" key="3">
    <source>
        <dbReference type="Proteomes" id="UP001236076"/>
    </source>
</evidence>
<gene>
    <name evidence="2" type="ORF">A54_256</name>
</gene>
<protein>
    <submittedName>
        <fullName evidence="2">Uncharacterized protein</fullName>
    </submittedName>
</protein>
<organism evidence="2 3">
    <name type="scientific">Escherichia phage A5-4</name>
    <dbReference type="NCBI Taxonomy" id="2996162"/>
    <lineage>
        <taxon>Viruses</taxon>
        <taxon>Duplodnaviria</taxon>
        <taxon>Heunggongvirae</taxon>
        <taxon>Uroviricota</taxon>
        <taxon>Caudoviricetes</taxon>
        <taxon>Vequintavirinae</taxon>
    </lineage>
</organism>
<name>A0AAE9PRL5_9CAUD</name>